<evidence type="ECO:0000313" key="3">
    <source>
        <dbReference type="RefSeq" id="XP_022251674.1"/>
    </source>
</evidence>
<protein>
    <submittedName>
        <fullName evidence="3">ATP-dependent RNA helicase DHX36-like</fullName>
    </submittedName>
</protein>
<dbReference type="RefSeq" id="XP_022251674.1">
    <property type="nucleotide sequence ID" value="XM_022395966.1"/>
</dbReference>
<keyword evidence="2" id="KW-1185">Reference proteome</keyword>
<gene>
    <name evidence="3" type="primary">LOC111087844</name>
</gene>
<proteinExistence type="predicted"/>
<accession>A0ABM1T718</accession>
<dbReference type="GeneID" id="111087844"/>
<reference evidence="3" key="1">
    <citation type="submission" date="2025-08" db="UniProtKB">
        <authorList>
            <consortium name="RefSeq"/>
        </authorList>
    </citation>
    <scope>IDENTIFICATION</scope>
    <source>
        <tissue evidence="3">Muscle</tissue>
    </source>
</reference>
<organism evidence="2 3">
    <name type="scientific">Limulus polyphemus</name>
    <name type="common">Atlantic horseshoe crab</name>
    <dbReference type="NCBI Taxonomy" id="6850"/>
    <lineage>
        <taxon>Eukaryota</taxon>
        <taxon>Metazoa</taxon>
        <taxon>Ecdysozoa</taxon>
        <taxon>Arthropoda</taxon>
        <taxon>Chelicerata</taxon>
        <taxon>Merostomata</taxon>
        <taxon>Xiphosura</taxon>
        <taxon>Limulidae</taxon>
        <taxon>Limulus</taxon>
    </lineage>
</organism>
<sequence>MDHHHEQHISNLLEKIRKTSDFKPSYHQSKKIGESSSTASCNDQEDAMDWLDSREKNQTWNRYQEHLKESFRAEEERQKLHNSSITCIQGDQSLDLKLKTQLLENMQKSKYQKMLEFRKKLPSYNMRREIVKLIEGNQSVAVESQS</sequence>
<evidence type="ECO:0000256" key="1">
    <source>
        <dbReference type="SAM" id="MobiDB-lite"/>
    </source>
</evidence>
<evidence type="ECO:0000313" key="2">
    <source>
        <dbReference type="Proteomes" id="UP000694941"/>
    </source>
</evidence>
<name>A0ABM1T718_LIMPO</name>
<feature type="region of interest" description="Disordered" evidence="1">
    <location>
        <begin position="20"/>
        <end position="53"/>
    </location>
</feature>
<dbReference type="Proteomes" id="UP000694941">
    <property type="component" value="Unplaced"/>
</dbReference>